<dbReference type="EMBL" id="CABPSQ010000003">
    <property type="protein sequence ID" value="VVE67500.1"/>
    <property type="molecule type" value="Genomic_DNA"/>
</dbReference>
<dbReference type="NCBIfam" id="NF045761">
    <property type="entry name" value="NAMPUrTaseMurU"/>
    <property type="match status" value="1"/>
</dbReference>
<dbReference type="InterPro" id="IPR054790">
    <property type="entry name" value="MurU"/>
</dbReference>
<dbReference type="Gene3D" id="3.90.550.10">
    <property type="entry name" value="Spore Coat Polysaccharide Biosynthesis Protein SpsA, Chain A"/>
    <property type="match status" value="1"/>
</dbReference>
<keyword evidence="5" id="KW-1185">Reference proteome</keyword>
<reference evidence="4 5" key="1">
    <citation type="submission" date="2019-08" db="EMBL/GenBank/DDBJ databases">
        <authorList>
            <person name="Peeters C."/>
        </authorList>
    </citation>
    <scope>NUCLEOTIDE SEQUENCE [LARGE SCALE GENOMIC DNA]</scope>
    <source>
        <strain evidence="4 5">LMG 31118</strain>
    </source>
</reference>
<evidence type="ECO:0000313" key="4">
    <source>
        <dbReference type="EMBL" id="VVE67500.1"/>
    </source>
</evidence>
<evidence type="ECO:0000313" key="5">
    <source>
        <dbReference type="Proteomes" id="UP000414136"/>
    </source>
</evidence>
<evidence type="ECO:0000256" key="2">
    <source>
        <dbReference type="ARBA" id="ARBA00022695"/>
    </source>
</evidence>
<organism evidence="4 5">
    <name type="scientific">Pandoraea captiosa</name>
    <dbReference type="NCBI Taxonomy" id="2508302"/>
    <lineage>
        <taxon>Bacteria</taxon>
        <taxon>Pseudomonadati</taxon>
        <taxon>Pseudomonadota</taxon>
        <taxon>Betaproteobacteria</taxon>
        <taxon>Burkholderiales</taxon>
        <taxon>Burkholderiaceae</taxon>
        <taxon>Pandoraea</taxon>
    </lineage>
</organism>
<dbReference type="InterPro" id="IPR005835">
    <property type="entry name" value="NTP_transferase_dom"/>
</dbReference>
<evidence type="ECO:0000256" key="1">
    <source>
        <dbReference type="ARBA" id="ARBA00022679"/>
    </source>
</evidence>
<dbReference type="RefSeq" id="WP_150625593.1">
    <property type="nucleotide sequence ID" value="NZ_CABPSQ010000003.1"/>
</dbReference>
<keyword evidence="2 4" id="KW-0548">Nucleotidyltransferase</keyword>
<dbReference type="PANTHER" id="PTHR43584:SF8">
    <property type="entry name" value="N-ACETYLMURAMATE ALPHA-1-PHOSPHATE URIDYLYLTRANSFERASE"/>
    <property type="match status" value="1"/>
</dbReference>
<dbReference type="Pfam" id="PF00483">
    <property type="entry name" value="NTP_transferase"/>
    <property type="match status" value="1"/>
</dbReference>
<dbReference type="PANTHER" id="PTHR43584">
    <property type="entry name" value="NUCLEOTIDYL TRANSFERASE"/>
    <property type="match status" value="1"/>
</dbReference>
<dbReference type="Proteomes" id="UP000414136">
    <property type="component" value="Unassembled WGS sequence"/>
</dbReference>
<proteinExistence type="predicted"/>
<dbReference type="InterPro" id="IPR029044">
    <property type="entry name" value="Nucleotide-diphossugar_trans"/>
</dbReference>
<feature type="domain" description="Nucleotidyl transferase" evidence="3">
    <location>
        <begin position="2"/>
        <end position="226"/>
    </location>
</feature>
<dbReference type="AlphaFoldDB" id="A0A5E5A5Y8"/>
<dbReference type="GO" id="GO:0016779">
    <property type="term" value="F:nucleotidyltransferase activity"/>
    <property type="evidence" value="ECO:0007669"/>
    <property type="project" value="UniProtKB-KW"/>
</dbReference>
<dbReference type="OrthoDB" id="9788272at2"/>
<protein>
    <submittedName>
        <fullName evidence="4">Mannose-1-phosphate guanylyltransferase</fullName>
    </submittedName>
</protein>
<dbReference type="CDD" id="cd06422">
    <property type="entry name" value="NTP_transferase_like_1"/>
    <property type="match status" value="1"/>
</dbReference>
<sequence length="246" mass="25792">MKAMIFAAGRGERMRPLTDTTPKPLLCVGAKPIVVWQIEALARAGFTDIVINHAWLGAQIEAALGDGSAFGVRLAYSAEAQALETAGGIAKARDLLEGDGNIFLAVSGDIFTAFDYATLAAPAQRLAAQPVPGMHLVMVPNPAFHPTGDFALDASGRLYAREGAPATAVPLTFGNIALYDLRLFDGIAPGTRMALTPLYQRAVAAGQASGERFDGVWENVGTPAQLAALDAEVRARHDLVPGSRIA</sequence>
<name>A0A5E5A5Y8_9BURK</name>
<evidence type="ECO:0000259" key="3">
    <source>
        <dbReference type="Pfam" id="PF00483"/>
    </source>
</evidence>
<keyword evidence="1 4" id="KW-0808">Transferase</keyword>
<dbReference type="InterPro" id="IPR050065">
    <property type="entry name" value="GlmU-like"/>
</dbReference>
<gene>
    <name evidence="4" type="ORF">PCA31118_02615</name>
</gene>
<accession>A0A5E5A5Y8</accession>
<dbReference type="SUPFAM" id="SSF53448">
    <property type="entry name" value="Nucleotide-diphospho-sugar transferases"/>
    <property type="match status" value="1"/>
</dbReference>